<keyword evidence="3" id="KW-1185">Reference proteome</keyword>
<evidence type="ECO:0000313" key="3">
    <source>
        <dbReference type="Proteomes" id="UP000217790"/>
    </source>
</evidence>
<dbReference type="Proteomes" id="UP000217790">
    <property type="component" value="Unassembled WGS sequence"/>
</dbReference>
<name>A0A2H3CYT3_ARMGA</name>
<proteinExistence type="predicted"/>
<dbReference type="STRING" id="47427.A0A2H3CYT3"/>
<dbReference type="InParanoid" id="A0A2H3CYT3"/>
<evidence type="ECO:0000256" key="1">
    <source>
        <dbReference type="SAM" id="MobiDB-lite"/>
    </source>
</evidence>
<reference evidence="3" key="1">
    <citation type="journal article" date="2017" name="Nat. Ecol. Evol.">
        <title>Genome expansion and lineage-specific genetic innovations in the forest pathogenic fungi Armillaria.</title>
        <authorList>
            <person name="Sipos G."/>
            <person name="Prasanna A.N."/>
            <person name="Walter M.C."/>
            <person name="O'Connor E."/>
            <person name="Balint B."/>
            <person name="Krizsan K."/>
            <person name="Kiss B."/>
            <person name="Hess J."/>
            <person name="Varga T."/>
            <person name="Slot J."/>
            <person name="Riley R."/>
            <person name="Boka B."/>
            <person name="Rigling D."/>
            <person name="Barry K."/>
            <person name="Lee J."/>
            <person name="Mihaltcheva S."/>
            <person name="LaButti K."/>
            <person name="Lipzen A."/>
            <person name="Waldron R."/>
            <person name="Moloney N.M."/>
            <person name="Sperisen C."/>
            <person name="Kredics L."/>
            <person name="Vagvoelgyi C."/>
            <person name="Patrignani A."/>
            <person name="Fitzpatrick D."/>
            <person name="Nagy I."/>
            <person name="Doyle S."/>
            <person name="Anderson J.B."/>
            <person name="Grigoriev I.V."/>
            <person name="Gueldener U."/>
            <person name="Muensterkoetter M."/>
            <person name="Nagy L.G."/>
        </authorList>
    </citation>
    <scope>NUCLEOTIDE SEQUENCE [LARGE SCALE GENOMIC DNA]</scope>
    <source>
        <strain evidence="3">Ar21-2</strain>
    </source>
</reference>
<sequence length="264" mass="28445">MTSLPMDEEIQSWTTTKAEKVKELTWEECTVLQNSEAAAFDSLKTLLVEAEWEAVQKSPGNLKEVLFDVRKHVTRAKWDKALKLVKQLEMLASDYQRNLIDGLSYLQAVADAIRKHFSMRTMVALVGPIGSSGGGIEVCSIHSGITVTGQTWPQFDPQGWGAAETSMIEFGKKSYTMEDCSRRVTSAGLGSASALALAMLSNTDPKHVKNPIQATSKSSNTDMEGIKTNGSQATATTNAGSSPDLGLVLPSNPSQPGSLLGDKH</sequence>
<gene>
    <name evidence="2" type="ORF">ARMGADRAFT_1089088</name>
</gene>
<feature type="region of interest" description="Disordered" evidence="1">
    <location>
        <begin position="206"/>
        <end position="264"/>
    </location>
</feature>
<dbReference type="OrthoDB" id="3048335at2759"/>
<organism evidence="2 3">
    <name type="scientific">Armillaria gallica</name>
    <name type="common">Bulbous honey fungus</name>
    <name type="synonym">Armillaria bulbosa</name>
    <dbReference type="NCBI Taxonomy" id="47427"/>
    <lineage>
        <taxon>Eukaryota</taxon>
        <taxon>Fungi</taxon>
        <taxon>Dikarya</taxon>
        <taxon>Basidiomycota</taxon>
        <taxon>Agaricomycotina</taxon>
        <taxon>Agaricomycetes</taxon>
        <taxon>Agaricomycetidae</taxon>
        <taxon>Agaricales</taxon>
        <taxon>Marasmiineae</taxon>
        <taxon>Physalacriaceae</taxon>
        <taxon>Armillaria</taxon>
    </lineage>
</organism>
<evidence type="ECO:0000313" key="2">
    <source>
        <dbReference type="EMBL" id="PBK83658.1"/>
    </source>
</evidence>
<dbReference type="EMBL" id="KZ293704">
    <property type="protein sequence ID" value="PBK83658.1"/>
    <property type="molecule type" value="Genomic_DNA"/>
</dbReference>
<accession>A0A2H3CYT3</accession>
<dbReference type="AlphaFoldDB" id="A0A2H3CYT3"/>
<protein>
    <submittedName>
        <fullName evidence="2">Uncharacterized protein</fullName>
    </submittedName>
</protein>
<feature type="compositionally biased region" description="Polar residues" evidence="1">
    <location>
        <begin position="212"/>
        <end position="241"/>
    </location>
</feature>